<dbReference type="Gene3D" id="3.40.390.10">
    <property type="entry name" value="Collagenase (Catalytic Domain)"/>
    <property type="match status" value="1"/>
</dbReference>
<dbReference type="GO" id="GO:0006508">
    <property type="term" value="P:proteolysis"/>
    <property type="evidence" value="ECO:0007669"/>
    <property type="project" value="InterPro"/>
</dbReference>
<accession>A0A1B8GET0</accession>
<evidence type="ECO:0000259" key="1">
    <source>
        <dbReference type="Pfam" id="PF01400"/>
    </source>
</evidence>
<dbReference type="Proteomes" id="UP000091956">
    <property type="component" value="Unassembled WGS sequence"/>
</dbReference>
<name>A0A1B8GET0_9PEZI</name>
<organism evidence="2 3">
    <name type="scientific">Pseudogymnoascus verrucosus</name>
    <dbReference type="NCBI Taxonomy" id="342668"/>
    <lineage>
        <taxon>Eukaryota</taxon>
        <taxon>Fungi</taxon>
        <taxon>Dikarya</taxon>
        <taxon>Ascomycota</taxon>
        <taxon>Pezizomycotina</taxon>
        <taxon>Leotiomycetes</taxon>
        <taxon>Thelebolales</taxon>
        <taxon>Thelebolaceae</taxon>
        <taxon>Pseudogymnoascus</taxon>
    </lineage>
</organism>
<evidence type="ECO:0000313" key="3">
    <source>
        <dbReference type="Proteomes" id="UP000091956"/>
    </source>
</evidence>
<dbReference type="Pfam" id="PF01400">
    <property type="entry name" value="Astacin"/>
    <property type="match status" value="1"/>
</dbReference>
<reference evidence="3" key="2">
    <citation type="journal article" date="2018" name="Nat. Commun.">
        <title>Extreme sensitivity to ultraviolet light in the fungal pathogen causing white-nose syndrome of bats.</title>
        <authorList>
            <person name="Palmer J.M."/>
            <person name="Drees K.P."/>
            <person name="Foster J.T."/>
            <person name="Lindner D.L."/>
        </authorList>
    </citation>
    <scope>NUCLEOTIDE SEQUENCE [LARGE SCALE GENOMIC DNA]</scope>
    <source>
        <strain evidence="3">UAMH 10579</strain>
    </source>
</reference>
<evidence type="ECO:0000313" key="2">
    <source>
        <dbReference type="EMBL" id="OBT94334.2"/>
    </source>
</evidence>
<dbReference type="InterPro" id="IPR001506">
    <property type="entry name" value="Peptidase_M12A"/>
</dbReference>
<dbReference type="RefSeq" id="XP_018128067.2">
    <property type="nucleotide sequence ID" value="XM_018277202.2"/>
</dbReference>
<dbReference type="InterPro" id="IPR024079">
    <property type="entry name" value="MetalloPept_cat_dom_sf"/>
</dbReference>
<dbReference type="STRING" id="342668.A0A1B8GET0"/>
<dbReference type="AlphaFoldDB" id="A0A1B8GET0"/>
<dbReference type="GeneID" id="28841155"/>
<sequence length="238" mass="27164">MIGTLLCCSKMAEISAPPPPPPNGLILRLCTSRPRMWANGTIIRVGFLSGSVAMREKVIQYASEWFEHANLHLVLVNIHEADVRIAFTPGQGHWSLVGTDCHNERGHQQPTMNLHLNDWTPGRVFKRTVLHEFGHVLGFLHEHQSPVMGIKWNRPAVLAYYRKIGWKDTDVEENVFKQYDHDMSQSSRFDRLSIMLYAIPSDFTNDGFSVGWNDKLSAMDKDFAAKAYPKQPRVFFPC</sequence>
<gene>
    <name evidence="2" type="ORF">VE01_07769</name>
</gene>
<proteinExistence type="predicted"/>
<protein>
    <recommendedName>
        <fullName evidence="1">Peptidase M12A domain-containing protein</fullName>
    </recommendedName>
</protein>
<feature type="domain" description="Peptidase M12A" evidence="1">
    <location>
        <begin position="54"/>
        <end position="199"/>
    </location>
</feature>
<keyword evidence="3" id="KW-1185">Reference proteome</keyword>
<dbReference type="EMBL" id="KV460244">
    <property type="protein sequence ID" value="OBT94334.2"/>
    <property type="molecule type" value="Genomic_DNA"/>
</dbReference>
<dbReference type="GO" id="GO:0004222">
    <property type="term" value="F:metalloendopeptidase activity"/>
    <property type="evidence" value="ECO:0007669"/>
    <property type="project" value="InterPro"/>
</dbReference>
<dbReference type="SUPFAM" id="SSF55486">
    <property type="entry name" value="Metalloproteases ('zincins'), catalytic domain"/>
    <property type="match status" value="1"/>
</dbReference>
<reference evidence="2 3" key="1">
    <citation type="submission" date="2016-03" db="EMBL/GenBank/DDBJ databases">
        <title>Comparative genomics of Pseudogymnoascus destructans, the fungus causing white-nose syndrome of bats.</title>
        <authorList>
            <person name="Palmer J.M."/>
            <person name="Drees K.P."/>
            <person name="Foster J.T."/>
            <person name="Lindner D.L."/>
        </authorList>
    </citation>
    <scope>NUCLEOTIDE SEQUENCE [LARGE SCALE GENOMIC DNA]</scope>
    <source>
        <strain evidence="2 3">UAMH 10579</strain>
    </source>
</reference>